<evidence type="ECO:0000259" key="4">
    <source>
        <dbReference type="PROSITE" id="PS50894"/>
    </source>
</evidence>
<evidence type="ECO:0000313" key="5">
    <source>
        <dbReference type="EMBL" id="MBB5985264.1"/>
    </source>
</evidence>
<evidence type="ECO:0000256" key="2">
    <source>
        <dbReference type="PROSITE-ProRule" id="PRU00110"/>
    </source>
</evidence>
<comment type="caution">
    <text evidence="5">The sequence shown here is derived from an EMBL/GenBank/DDBJ whole genome shotgun (WGS) entry which is preliminary data.</text>
</comment>
<proteinExistence type="predicted"/>
<dbReference type="RefSeq" id="WP_184151439.1">
    <property type="nucleotide sequence ID" value="NZ_JACHKA010000001.1"/>
</dbReference>
<feature type="domain" description="HPt" evidence="4">
    <location>
        <begin position="22"/>
        <end position="120"/>
    </location>
</feature>
<organism evidence="5 6">
    <name type="scientific">Sphingobium lignivorans</name>
    <dbReference type="NCBI Taxonomy" id="2735886"/>
    <lineage>
        <taxon>Bacteria</taxon>
        <taxon>Pseudomonadati</taxon>
        <taxon>Pseudomonadota</taxon>
        <taxon>Alphaproteobacteria</taxon>
        <taxon>Sphingomonadales</taxon>
        <taxon>Sphingomonadaceae</taxon>
        <taxon>Sphingobium</taxon>
    </lineage>
</organism>
<accession>A0ABR6NDA8</accession>
<dbReference type="PROSITE" id="PS50894">
    <property type="entry name" value="HPT"/>
    <property type="match status" value="1"/>
</dbReference>
<feature type="modified residue" description="Phosphohistidine" evidence="2">
    <location>
        <position position="61"/>
    </location>
</feature>
<dbReference type="SUPFAM" id="SSF47226">
    <property type="entry name" value="Histidine-containing phosphotransfer domain, HPT domain"/>
    <property type="match status" value="1"/>
</dbReference>
<reference evidence="5 6" key="1">
    <citation type="submission" date="2020-08" db="EMBL/GenBank/DDBJ databases">
        <title>Exploring microbial biodiversity for novel pathways involved in the catabolism of aromatic compounds derived from lignin.</title>
        <authorList>
            <person name="Elkins J."/>
        </authorList>
    </citation>
    <scope>NUCLEOTIDE SEQUENCE [LARGE SCALE GENOMIC DNA]</scope>
    <source>
        <strain evidence="5 6">B1D3A</strain>
    </source>
</reference>
<dbReference type="InterPro" id="IPR008207">
    <property type="entry name" value="Sig_transdc_His_kin_Hpt_dom"/>
</dbReference>
<dbReference type="Pfam" id="PF01627">
    <property type="entry name" value="Hpt"/>
    <property type="match status" value="1"/>
</dbReference>
<dbReference type="EMBL" id="JACHKA010000001">
    <property type="protein sequence ID" value="MBB5985264.1"/>
    <property type="molecule type" value="Genomic_DNA"/>
</dbReference>
<keyword evidence="2" id="KW-0597">Phosphoprotein</keyword>
<sequence length="154" mass="16374">MSFHYETPLVDQSELAQARAVMGAGMARILGYFREDGARSIRAIEEAFTQGNAAAMVIPAHTLKGESLQFGARRLGGIAESIEQTARRCVEQRLAPSEVGGEVAMLRGCFNETLALLESAAPPSGTPRPPMPGLAGTRPVTFGTAPRTFGRRTG</sequence>
<dbReference type="Proteomes" id="UP001138540">
    <property type="component" value="Unassembled WGS sequence"/>
</dbReference>
<evidence type="ECO:0000313" key="6">
    <source>
        <dbReference type="Proteomes" id="UP001138540"/>
    </source>
</evidence>
<evidence type="ECO:0000256" key="1">
    <source>
        <dbReference type="ARBA" id="ARBA00023012"/>
    </source>
</evidence>
<dbReference type="Gene3D" id="1.20.120.160">
    <property type="entry name" value="HPT domain"/>
    <property type="match status" value="1"/>
</dbReference>
<name>A0ABR6NDA8_9SPHN</name>
<protein>
    <submittedName>
        <fullName evidence="5">HPt (Histidine-containing phosphotransfer) domain-containing protein</fullName>
    </submittedName>
</protein>
<keyword evidence="6" id="KW-1185">Reference proteome</keyword>
<gene>
    <name evidence="5" type="ORF">HNP60_001238</name>
</gene>
<dbReference type="InterPro" id="IPR036641">
    <property type="entry name" value="HPT_dom_sf"/>
</dbReference>
<feature type="region of interest" description="Disordered" evidence="3">
    <location>
        <begin position="120"/>
        <end position="154"/>
    </location>
</feature>
<evidence type="ECO:0000256" key="3">
    <source>
        <dbReference type="SAM" id="MobiDB-lite"/>
    </source>
</evidence>
<keyword evidence="1" id="KW-0902">Two-component regulatory system</keyword>